<reference evidence="1 2" key="1">
    <citation type="submission" date="2019-09" db="EMBL/GenBank/DDBJ databases">
        <title>Draft genome sequence of Ginsengibacter sp. BR5-29.</title>
        <authorList>
            <person name="Im W.-T."/>
        </authorList>
    </citation>
    <scope>NUCLEOTIDE SEQUENCE [LARGE SCALE GENOMIC DNA]</scope>
    <source>
        <strain evidence="1 2">BR5-29</strain>
    </source>
</reference>
<evidence type="ECO:0000313" key="2">
    <source>
        <dbReference type="Proteomes" id="UP000326903"/>
    </source>
</evidence>
<gene>
    <name evidence="1" type="ORF">FW778_02915</name>
</gene>
<dbReference type="Proteomes" id="UP000326903">
    <property type="component" value="Unassembled WGS sequence"/>
</dbReference>
<protein>
    <submittedName>
        <fullName evidence="1">Uncharacterized protein</fullName>
    </submittedName>
</protein>
<organism evidence="1 2">
    <name type="scientific">Ginsengibacter hankyongi</name>
    <dbReference type="NCBI Taxonomy" id="2607284"/>
    <lineage>
        <taxon>Bacteria</taxon>
        <taxon>Pseudomonadati</taxon>
        <taxon>Bacteroidota</taxon>
        <taxon>Chitinophagia</taxon>
        <taxon>Chitinophagales</taxon>
        <taxon>Chitinophagaceae</taxon>
        <taxon>Ginsengibacter</taxon>
    </lineage>
</organism>
<sequence>MDKKIKHTLKWDPYVLLRNDDISSFAREYFEGSSGRKLLYIMGEGFDIRMNKGIQLLKNNCPALDIECLLIRYDEGRSSSSKKYKPLVKKNVDILYNFLPEGKITPKKIELWSAEGKMRKRVGDQNIADVFNDPTLFANYTDVVVDISALPRGIYFSLIGKIQALLDQFYKDSDKNFFIITCENATLDAHIKEFQPDSELSYVFGFRGGSELTYDKKQTIWLPILGEGTAYQISAAYEKIKPNEICPVLPFPSRDPRRSDALLIEYHQLLFDELNIEGQNIIYVPEQNPFEVYRTLCQTIRDYNETLAVVKGCDIVISTFSRKLLSIGALLCAYEFKVLNDIKVGILNVDSSGYEIDADGFEKNIMDRSELFLIWLSGEPYKK</sequence>
<accession>A0A5J5IJ49</accession>
<dbReference type="AlphaFoldDB" id="A0A5J5IJ49"/>
<name>A0A5J5IJ49_9BACT</name>
<dbReference type="EMBL" id="VYQF01000001">
    <property type="protein sequence ID" value="KAA9041006.1"/>
    <property type="molecule type" value="Genomic_DNA"/>
</dbReference>
<keyword evidence="2" id="KW-1185">Reference proteome</keyword>
<proteinExistence type="predicted"/>
<evidence type="ECO:0000313" key="1">
    <source>
        <dbReference type="EMBL" id="KAA9041006.1"/>
    </source>
</evidence>
<comment type="caution">
    <text evidence="1">The sequence shown here is derived from an EMBL/GenBank/DDBJ whole genome shotgun (WGS) entry which is preliminary data.</text>
</comment>
<dbReference type="RefSeq" id="WP_150413095.1">
    <property type="nucleotide sequence ID" value="NZ_VYQF01000001.1"/>
</dbReference>